<protein>
    <submittedName>
        <fullName evidence="8">Putative nucleolar complex protein 14</fullName>
    </submittedName>
</protein>
<dbReference type="GO" id="GO:0000472">
    <property type="term" value="P:endonucleolytic cleavage to generate mature 5'-end of SSU-rRNA from (SSU-rRNA, 5.8S rRNA, LSU-rRNA)"/>
    <property type="evidence" value="ECO:0007669"/>
    <property type="project" value="EnsemblFungi"/>
</dbReference>
<proteinExistence type="inferred from homology"/>
<evidence type="ECO:0000256" key="1">
    <source>
        <dbReference type="ARBA" id="ARBA00004604"/>
    </source>
</evidence>
<dbReference type="PANTHER" id="PTHR23183:SF0">
    <property type="entry name" value="NUCLEOLAR PROTEIN 14"/>
    <property type="match status" value="1"/>
</dbReference>
<feature type="region of interest" description="Disordered" evidence="7">
    <location>
        <begin position="1"/>
        <end position="41"/>
    </location>
</feature>
<evidence type="ECO:0000256" key="3">
    <source>
        <dbReference type="ARBA" id="ARBA00022517"/>
    </source>
</evidence>
<keyword evidence="5" id="KW-0539">Nucleus</keyword>
<sequence>MAGSQLKQLKAALKSQGLIGQTNAKKKNQKSKTPHDTRRDDKHKILGGIRTQFNQFDQRINRTKHDVSIIQGGKFVKMGSKQHNDATRTHSAVQKNMKMQYDLEKKTKGKTGGLQDRRFGENNKHLSAEEKMLERFTRERQVSSKKRNVFALGSDDEDDDEDDDGGFTLTHSGKALTLDDEDTLGDSTTRYVDEDQMEEGPVRKKTKAEVMKEVIAKAKFYKKQRQQEFQKSQTNIEDLDEDFGDIMEEMGNIKAPAAPKFSTKTDEEREYDNKVRELTYDRRAVPADRTKTEEEIQKEHDEKMKKLETDRLNRMNGVDMDRAATGDDLDDEFWAGSDEEEGFAIDGEEQDDAEESGSGEEEGEEGLTSTKFGRTLARKPQVSMPANHEEFIQSLHAIEIEKQPSYINKIIETYRPNLAQGNKERMNVFVGILFQHILHLTQEEKPESQQLIEKLIKIVKKLAEAYNEVLVENVREEINQIQDRIVDSEGILLKRDLVFFVLVGYLFSTSDHYHLIVTPTLILMNEVLSKLTYTLKVSLQRIAQGTFIADQLLNYQKFSKRYSPELVNFVEKSLLLLIPEPTKIGTASKLLSTNNIINSNLNLAKTQKYKDTKQPISISDLVKEKPTIEFRYQILLKLLSLVDRITGVWKDQSSLIEIIDPFIVIVKHLVKYDSSSSSELLNKLVKLQTNATKDRKPLALQNHRALAIATFAPKFEENFNPDKKSYDINRERQEVNKMKNQLKKERKATLKDIRQETRFVAGERILEKKQMYEQYHKKMANIVNSISTIEGAEKNQYEREKKMRKNKK</sequence>
<dbReference type="GO" id="GO:0030692">
    <property type="term" value="C:Noc4p-Nop14p complex"/>
    <property type="evidence" value="ECO:0007669"/>
    <property type="project" value="EnsemblFungi"/>
</dbReference>
<keyword evidence="4" id="KW-0698">rRNA processing</keyword>
<evidence type="ECO:0000256" key="7">
    <source>
        <dbReference type="SAM" id="MobiDB-lite"/>
    </source>
</evidence>
<dbReference type="OrthoDB" id="441771at2759"/>
<dbReference type="AlphaFoldDB" id="A0A1E4SC61"/>
<keyword evidence="9" id="KW-1185">Reference proteome</keyword>
<dbReference type="STRING" id="984487.A0A1E4SC61"/>
<evidence type="ECO:0000313" key="9">
    <source>
        <dbReference type="Proteomes" id="UP000094285"/>
    </source>
</evidence>
<dbReference type="Pfam" id="PF04147">
    <property type="entry name" value="Nop14"/>
    <property type="match status" value="2"/>
</dbReference>
<dbReference type="GeneID" id="30984786"/>
<evidence type="ECO:0000313" key="8">
    <source>
        <dbReference type="EMBL" id="ODV77068.1"/>
    </source>
</evidence>
<dbReference type="GO" id="GO:0000480">
    <property type="term" value="P:endonucleolytic cleavage in 5'-ETS of tricistronic rRNA transcript (SSU-rRNA, 5.8S rRNA, LSU-rRNA)"/>
    <property type="evidence" value="ECO:0007669"/>
    <property type="project" value="EnsemblFungi"/>
</dbReference>
<comment type="subcellular location">
    <subcellularLocation>
        <location evidence="1">Nucleus</location>
        <location evidence="1">Nucleolus</location>
    </subcellularLocation>
</comment>
<feature type="region of interest" description="Disordered" evidence="7">
    <location>
        <begin position="342"/>
        <end position="375"/>
    </location>
</feature>
<dbReference type="GO" id="GO:0032040">
    <property type="term" value="C:small-subunit processome"/>
    <property type="evidence" value="ECO:0007669"/>
    <property type="project" value="EnsemblFungi"/>
</dbReference>
<feature type="region of interest" description="Disordered" evidence="7">
    <location>
        <begin position="148"/>
        <end position="173"/>
    </location>
</feature>
<accession>A0A1E4SC61</accession>
<keyword evidence="3" id="KW-0690">Ribosome biogenesis</keyword>
<evidence type="ECO:0000256" key="4">
    <source>
        <dbReference type="ARBA" id="ARBA00022552"/>
    </source>
</evidence>
<feature type="region of interest" description="Disordered" evidence="7">
    <location>
        <begin position="251"/>
        <end position="304"/>
    </location>
</feature>
<feature type="compositionally biased region" description="Acidic residues" evidence="7">
    <location>
        <begin position="154"/>
        <end position="165"/>
    </location>
</feature>
<dbReference type="GO" id="GO:0034511">
    <property type="term" value="F:U3 snoRNA binding"/>
    <property type="evidence" value="ECO:0007669"/>
    <property type="project" value="EnsemblFungi"/>
</dbReference>
<comment type="function">
    <text evidence="6">Involved in nucleolar processing of pre-18S ribosomal RNA. Has a role in the nuclear export of 40S pre-ribosomal subunit to the cytoplasm.</text>
</comment>
<dbReference type="InterPro" id="IPR007276">
    <property type="entry name" value="Nop14"/>
</dbReference>
<reference evidence="9" key="1">
    <citation type="submission" date="2016-05" db="EMBL/GenBank/DDBJ databases">
        <title>Comparative genomics of biotechnologically important yeasts.</title>
        <authorList>
            <consortium name="DOE Joint Genome Institute"/>
            <person name="Riley R."/>
            <person name="Haridas S."/>
            <person name="Wolfe K.H."/>
            <person name="Lopes M.R."/>
            <person name="Hittinger C.T."/>
            <person name="Goker M."/>
            <person name="Salamov A."/>
            <person name="Wisecaver J."/>
            <person name="Long T.M."/>
            <person name="Aerts A.L."/>
            <person name="Barry K."/>
            <person name="Choi C."/>
            <person name="Clum A."/>
            <person name="Coughlan A.Y."/>
            <person name="Deshpande S."/>
            <person name="Douglass A.P."/>
            <person name="Hanson S.J."/>
            <person name="Klenk H.-P."/>
            <person name="Labutti K."/>
            <person name="Lapidus A."/>
            <person name="Lindquist E."/>
            <person name="Lipzen A."/>
            <person name="Meier-Kolthoff J.P."/>
            <person name="Ohm R.A."/>
            <person name="Otillar R.P."/>
            <person name="Pangilinan J."/>
            <person name="Peng Y."/>
            <person name="Rokas A."/>
            <person name="Rosa C.A."/>
            <person name="Scheuner C."/>
            <person name="Sibirny A.A."/>
            <person name="Slot J.C."/>
            <person name="Stielow J.B."/>
            <person name="Sun H."/>
            <person name="Kurtzman C.P."/>
            <person name="Blackwell M."/>
            <person name="Grigoriev I.V."/>
            <person name="Jeffries T.W."/>
        </authorList>
    </citation>
    <scope>NUCLEOTIDE SEQUENCE [LARGE SCALE GENOMIC DNA]</scope>
    <source>
        <strain evidence="9">NRRL Y-17324</strain>
    </source>
</reference>
<dbReference type="EMBL" id="KV453916">
    <property type="protein sequence ID" value="ODV77068.1"/>
    <property type="molecule type" value="Genomic_DNA"/>
</dbReference>
<feature type="compositionally biased region" description="Basic and acidic residues" evidence="7">
    <location>
        <begin position="263"/>
        <end position="304"/>
    </location>
</feature>
<dbReference type="RefSeq" id="XP_020062190.1">
    <property type="nucleotide sequence ID" value="XM_020210650.1"/>
</dbReference>
<dbReference type="GO" id="GO:0000447">
    <property type="term" value="P:endonucleolytic cleavage in ITS1 to separate SSU-rRNA from 5.8S rRNA and LSU-rRNA from tricistronic rRNA transcript (SSU-rRNA, 5.8S rRNA, LSU-rRNA)"/>
    <property type="evidence" value="ECO:0007669"/>
    <property type="project" value="EnsemblFungi"/>
</dbReference>
<gene>
    <name evidence="8" type="ORF">CANTADRAFT_57019</name>
</gene>
<organism evidence="8 9">
    <name type="scientific">Suhomyces tanzawaensis NRRL Y-17324</name>
    <dbReference type="NCBI Taxonomy" id="984487"/>
    <lineage>
        <taxon>Eukaryota</taxon>
        <taxon>Fungi</taxon>
        <taxon>Dikarya</taxon>
        <taxon>Ascomycota</taxon>
        <taxon>Saccharomycotina</taxon>
        <taxon>Pichiomycetes</taxon>
        <taxon>Debaryomycetaceae</taxon>
        <taxon>Suhomyces</taxon>
    </lineage>
</organism>
<dbReference type="PANTHER" id="PTHR23183">
    <property type="entry name" value="NOP14"/>
    <property type="match status" value="1"/>
</dbReference>
<evidence type="ECO:0000256" key="5">
    <source>
        <dbReference type="ARBA" id="ARBA00023242"/>
    </source>
</evidence>
<dbReference type="Proteomes" id="UP000094285">
    <property type="component" value="Unassembled WGS sequence"/>
</dbReference>
<evidence type="ECO:0000256" key="2">
    <source>
        <dbReference type="ARBA" id="ARBA00007466"/>
    </source>
</evidence>
<name>A0A1E4SC61_9ASCO</name>
<comment type="similarity">
    <text evidence="2">Belongs to the NOP14 family.</text>
</comment>
<feature type="compositionally biased region" description="Acidic residues" evidence="7">
    <location>
        <begin position="342"/>
        <end position="365"/>
    </location>
</feature>
<evidence type="ECO:0000256" key="6">
    <source>
        <dbReference type="ARBA" id="ARBA00024695"/>
    </source>
</evidence>